<gene>
    <name evidence="2" type="ORF">PG999_006397</name>
</gene>
<sequence length="218" mass="22714">MFTIAMSLTTALALFASGVCTMPTGTSCEKPSQVAVPTTGVTHKVIAGANGQLRFEPEIIVAAVGDIVEFQFHPKNHSVAQSSFAEPCTPLAEPSGVTPPPPANVTGYSSAYSRRSNAGGNVINANPFFAGFDFATMGGPSINAFQVLVKDTKPIWFYCPQPTGAHCTNGMSGVVNEPLGGPNTLAAYKEAAKGKATVTPPRFQGGKKVARVEKNHMA</sequence>
<reference evidence="2 3" key="1">
    <citation type="submission" date="2023-01" db="EMBL/GenBank/DDBJ databases">
        <title>Analysis of 21 Apiospora genomes using comparative genomics revels a genus with tremendous synthesis potential of carbohydrate active enzymes and secondary metabolites.</title>
        <authorList>
            <person name="Sorensen T."/>
        </authorList>
    </citation>
    <scope>NUCLEOTIDE SEQUENCE [LARGE SCALE GENOMIC DNA]</scope>
    <source>
        <strain evidence="2 3">CBS 117206</strain>
    </source>
</reference>
<dbReference type="EMBL" id="JAQQWP010000006">
    <property type="protein sequence ID" value="KAK8114328.1"/>
    <property type="molecule type" value="Genomic_DNA"/>
</dbReference>
<feature type="signal peptide" evidence="1">
    <location>
        <begin position="1"/>
        <end position="21"/>
    </location>
</feature>
<dbReference type="InterPro" id="IPR052953">
    <property type="entry name" value="Ser-rich/MCO-related"/>
</dbReference>
<dbReference type="CDD" id="cd00920">
    <property type="entry name" value="Cupredoxin"/>
    <property type="match status" value="1"/>
</dbReference>
<dbReference type="PANTHER" id="PTHR34883:SF15">
    <property type="entry name" value="EXTRACELLULAR SERINE-RICH PROTEIN"/>
    <property type="match status" value="1"/>
</dbReference>
<evidence type="ECO:0000313" key="3">
    <source>
        <dbReference type="Proteomes" id="UP001392437"/>
    </source>
</evidence>
<keyword evidence="1" id="KW-0732">Signal</keyword>
<dbReference type="SUPFAM" id="SSF49503">
    <property type="entry name" value="Cupredoxins"/>
    <property type="match status" value="1"/>
</dbReference>
<protein>
    <recommendedName>
        <fullName evidence="4">Plastocyanin</fullName>
    </recommendedName>
</protein>
<evidence type="ECO:0000256" key="1">
    <source>
        <dbReference type="SAM" id="SignalP"/>
    </source>
</evidence>
<proteinExistence type="predicted"/>
<dbReference type="InterPro" id="IPR008972">
    <property type="entry name" value="Cupredoxin"/>
</dbReference>
<feature type="chain" id="PRO_5043586924" description="Plastocyanin" evidence="1">
    <location>
        <begin position="22"/>
        <end position="218"/>
    </location>
</feature>
<dbReference type="Gene3D" id="2.60.40.420">
    <property type="entry name" value="Cupredoxins - blue copper proteins"/>
    <property type="match status" value="1"/>
</dbReference>
<keyword evidence="3" id="KW-1185">Reference proteome</keyword>
<dbReference type="PANTHER" id="PTHR34883">
    <property type="entry name" value="SERINE-RICH PROTEIN, PUTATIVE-RELATED-RELATED"/>
    <property type="match status" value="1"/>
</dbReference>
<accession>A0AAW0QR74</accession>
<comment type="caution">
    <text evidence="2">The sequence shown here is derived from an EMBL/GenBank/DDBJ whole genome shotgun (WGS) entry which is preliminary data.</text>
</comment>
<dbReference type="AlphaFoldDB" id="A0AAW0QR74"/>
<name>A0AAW0QR74_9PEZI</name>
<evidence type="ECO:0008006" key="4">
    <source>
        <dbReference type="Google" id="ProtNLM"/>
    </source>
</evidence>
<organism evidence="2 3">
    <name type="scientific">Apiospora kogelbergensis</name>
    <dbReference type="NCBI Taxonomy" id="1337665"/>
    <lineage>
        <taxon>Eukaryota</taxon>
        <taxon>Fungi</taxon>
        <taxon>Dikarya</taxon>
        <taxon>Ascomycota</taxon>
        <taxon>Pezizomycotina</taxon>
        <taxon>Sordariomycetes</taxon>
        <taxon>Xylariomycetidae</taxon>
        <taxon>Amphisphaeriales</taxon>
        <taxon>Apiosporaceae</taxon>
        <taxon>Apiospora</taxon>
    </lineage>
</organism>
<evidence type="ECO:0000313" key="2">
    <source>
        <dbReference type="EMBL" id="KAK8114328.1"/>
    </source>
</evidence>
<dbReference type="Proteomes" id="UP001392437">
    <property type="component" value="Unassembled WGS sequence"/>
</dbReference>